<keyword evidence="5" id="KW-1133">Transmembrane helix</keyword>
<keyword evidence="3" id="KW-1003">Cell membrane</keyword>
<evidence type="ECO:0000313" key="9">
    <source>
        <dbReference type="Proteomes" id="UP000756530"/>
    </source>
</evidence>
<evidence type="ECO:0000256" key="6">
    <source>
        <dbReference type="ARBA" id="ARBA00023136"/>
    </source>
</evidence>
<dbReference type="Proteomes" id="UP000756530">
    <property type="component" value="Unassembled WGS sequence"/>
</dbReference>
<comment type="similarity">
    <text evidence="2 7">Belongs to the ExbD/TolR family.</text>
</comment>
<evidence type="ECO:0000256" key="7">
    <source>
        <dbReference type="RuleBase" id="RU003879"/>
    </source>
</evidence>
<keyword evidence="9" id="KW-1185">Reference proteome</keyword>
<proteinExistence type="inferred from homology"/>
<sequence>MINVVFLLLVFFLITARITPPLPVEIEAPNAEGRSFDASPDVLVIGPDGTPYYLDQSGEQVWSSLAARARETVLTLRVDRAMQGAELAKVLARVSNVTGAGVDLVVEN</sequence>
<name>A0ABS6SYF1_9RHOB</name>
<keyword evidence="7" id="KW-0653">Protein transport</keyword>
<dbReference type="InterPro" id="IPR003400">
    <property type="entry name" value="ExbD"/>
</dbReference>
<accession>A0ABS6SYF1</accession>
<gene>
    <name evidence="8" type="ORF">KJP28_03635</name>
</gene>
<keyword evidence="7" id="KW-0813">Transport</keyword>
<dbReference type="EMBL" id="JAHUZE010000001">
    <property type="protein sequence ID" value="MBV7378004.1"/>
    <property type="molecule type" value="Genomic_DNA"/>
</dbReference>
<evidence type="ECO:0000256" key="2">
    <source>
        <dbReference type="ARBA" id="ARBA00005811"/>
    </source>
</evidence>
<comment type="subcellular location">
    <subcellularLocation>
        <location evidence="1">Cell membrane</location>
        <topology evidence="1">Single-pass membrane protein</topology>
    </subcellularLocation>
    <subcellularLocation>
        <location evidence="7">Cell membrane</location>
        <topology evidence="7">Single-pass type II membrane protein</topology>
    </subcellularLocation>
</comment>
<evidence type="ECO:0000256" key="4">
    <source>
        <dbReference type="ARBA" id="ARBA00022692"/>
    </source>
</evidence>
<keyword evidence="4 7" id="KW-0812">Transmembrane</keyword>
<dbReference type="Pfam" id="PF02472">
    <property type="entry name" value="ExbD"/>
    <property type="match status" value="1"/>
</dbReference>
<keyword evidence="6" id="KW-0472">Membrane</keyword>
<evidence type="ECO:0000256" key="3">
    <source>
        <dbReference type="ARBA" id="ARBA00022475"/>
    </source>
</evidence>
<protein>
    <submittedName>
        <fullName evidence="8">Biopolymer transporter ExbD</fullName>
    </submittedName>
</protein>
<evidence type="ECO:0000256" key="1">
    <source>
        <dbReference type="ARBA" id="ARBA00004162"/>
    </source>
</evidence>
<evidence type="ECO:0000256" key="5">
    <source>
        <dbReference type="ARBA" id="ARBA00022989"/>
    </source>
</evidence>
<comment type="caution">
    <text evidence="8">The sequence shown here is derived from an EMBL/GenBank/DDBJ whole genome shotgun (WGS) entry which is preliminary data.</text>
</comment>
<reference evidence="8 9" key="1">
    <citation type="submission" date="2021-05" db="EMBL/GenBank/DDBJ databases">
        <title>Culturable bacteria isolated from Daya Bay.</title>
        <authorList>
            <person name="Zheng W."/>
            <person name="Yu S."/>
            <person name="Huang Y."/>
        </authorList>
    </citation>
    <scope>NUCLEOTIDE SEQUENCE [LARGE SCALE GENOMIC DNA]</scope>
    <source>
        <strain evidence="8 9">DP4N28-5</strain>
    </source>
</reference>
<organism evidence="8 9">
    <name type="scientific">Maritimibacter dapengensis</name>
    <dbReference type="NCBI Taxonomy" id="2836868"/>
    <lineage>
        <taxon>Bacteria</taxon>
        <taxon>Pseudomonadati</taxon>
        <taxon>Pseudomonadota</taxon>
        <taxon>Alphaproteobacteria</taxon>
        <taxon>Rhodobacterales</taxon>
        <taxon>Roseobacteraceae</taxon>
        <taxon>Maritimibacter</taxon>
    </lineage>
</organism>
<evidence type="ECO:0000313" key="8">
    <source>
        <dbReference type="EMBL" id="MBV7378004.1"/>
    </source>
</evidence>